<name>A0A2P4ZWD9_9HYPO</name>
<evidence type="ECO:0000256" key="4">
    <source>
        <dbReference type="ARBA" id="ARBA00023136"/>
    </source>
</evidence>
<comment type="similarity">
    <text evidence="5">Belongs to the copper transporter (Ctr) (TC 1.A.56) family. SLC31A subfamily.</text>
</comment>
<keyword evidence="4 5" id="KW-0472">Membrane</keyword>
<keyword evidence="5" id="KW-0813">Transport</keyword>
<dbReference type="GeneID" id="29984924"/>
<accession>A0A2P4ZWD9</accession>
<proteinExistence type="inferred from homology"/>
<keyword evidence="5" id="KW-0186">Copper</keyword>
<dbReference type="GO" id="GO:0005886">
    <property type="term" value="C:plasma membrane"/>
    <property type="evidence" value="ECO:0007669"/>
    <property type="project" value="TreeGrafter"/>
</dbReference>
<protein>
    <recommendedName>
        <fullName evidence="5">Copper transport protein</fullName>
    </recommendedName>
</protein>
<dbReference type="AlphaFoldDB" id="A0A2P4ZWD9"/>
<keyword evidence="3 5" id="KW-1133">Transmembrane helix</keyword>
<keyword evidence="5" id="KW-0187">Copper transport</keyword>
<keyword evidence="2 5" id="KW-0812">Transmembrane</keyword>
<dbReference type="EMBL" id="JPDN02000006">
    <property type="protein sequence ID" value="PON28612.1"/>
    <property type="molecule type" value="Genomic_DNA"/>
</dbReference>
<dbReference type="InterPro" id="IPR007274">
    <property type="entry name" value="Cop_transporter"/>
</dbReference>
<reference evidence="7 8" key="1">
    <citation type="journal article" date="2016" name="Genome Announc.">
        <title>Draft Whole-Genome Sequence of Trichoderma gamsii T6085, a Promising Biocontrol Agent of Fusarium Head Blight on Wheat.</title>
        <authorList>
            <person name="Baroncelli R."/>
            <person name="Zapparata A."/>
            <person name="Piaggeschi G."/>
            <person name="Sarrocco S."/>
            <person name="Vannacci G."/>
        </authorList>
    </citation>
    <scope>NUCLEOTIDE SEQUENCE [LARGE SCALE GENOMIC DNA]</scope>
    <source>
        <strain evidence="7 8">T6085</strain>
    </source>
</reference>
<feature type="region of interest" description="Disordered" evidence="6">
    <location>
        <begin position="1"/>
        <end position="24"/>
    </location>
</feature>
<evidence type="ECO:0000256" key="2">
    <source>
        <dbReference type="ARBA" id="ARBA00022692"/>
    </source>
</evidence>
<dbReference type="Proteomes" id="UP000054821">
    <property type="component" value="Unassembled WGS sequence"/>
</dbReference>
<feature type="transmembrane region" description="Helical" evidence="5">
    <location>
        <begin position="51"/>
        <end position="71"/>
    </location>
</feature>
<dbReference type="RefSeq" id="XP_024406240.1">
    <property type="nucleotide sequence ID" value="XM_024549001.1"/>
</dbReference>
<feature type="transmembrane region" description="Helical" evidence="5">
    <location>
        <begin position="179"/>
        <end position="205"/>
    </location>
</feature>
<evidence type="ECO:0000256" key="3">
    <source>
        <dbReference type="ARBA" id="ARBA00022989"/>
    </source>
</evidence>
<sequence length="228" mass="25261">MESMQRLAVTSYAPTAPSNETKGGGGMAMASVFSTNIRVTLFFTAWTTTTVAAYAATVAFLFLLTLFNRFLAALRAQIERAWSEQVQSRNTLSAPPTGRNRRALFKAKATPIPTYMLRQNNPERDPLTNEEDGDDWLISQEQSDKNMSIRKIYGHWQPSGPWSLEKDGIRAFMEFSRALIGYLLMLAVMTFNIGIFLAVLAGILVGELVFGRYTGGSGGWQEGACHDE</sequence>
<feature type="compositionally biased region" description="Polar residues" evidence="6">
    <location>
        <begin position="12"/>
        <end position="21"/>
    </location>
</feature>
<dbReference type="PANTHER" id="PTHR12483">
    <property type="entry name" value="SOLUTE CARRIER FAMILY 31 COPPER TRANSPORTERS"/>
    <property type="match status" value="1"/>
</dbReference>
<dbReference type="GO" id="GO:0005375">
    <property type="term" value="F:copper ion transmembrane transporter activity"/>
    <property type="evidence" value="ECO:0007669"/>
    <property type="project" value="UniProtKB-UniRule"/>
</dbReference>
<organism evidence="7 8">
    <name type="scientific">Trichoderma gamsii</name>
    <dbReference type="NCBI Taxonomy" id="398673"/>
    <lineage>
        <taxon>Eukaryota</taxon>
        <taxon>Fungi</taxon>
        <taxon>Dikarya</taxon>
        <taxon>Ascomycota</taxon>
        <taxon>Pezizomycotina</taxon>
        <taxon>Sordariomycetes</taxon>
        <taxon>Hypocreomycetidae</taxon>
        <taxon>Hypocreales</taxon>
        <taxon>Hypocreaceae</taxon>
        <taxon>Trichoderma</taxon>
    </lineage>
</organism>
<evidence type="ECO:0000313" key="8">
    <source>
        <dbReference type="Proteomes" id="UP000054821"/>
    </source>
</evidence>
<dbReference type="STRING" id="398673.A0A2P4ZWD9"/>
<evidence type="ECO:0000256" key="5">
    <source>
        <dbReference type="RuleBase" id="RU367022"/>
    </source>
</evidence>
<evidence type="ECO:0000313" key="7">
    <source>
        <dbReference type="EMBL" id="PON28612.1"/>
    </source>
</evidence>
<evidence type="ECO:0000256" key="6">
    <source>
        <dbReference type="SAM" id="MobiDB-lite"/>
    </source>
</evidence>
<dbReference type="PANTHER" id="PTHR12483:SF27">
    <property type="entry name" value="COPPER TRANSPORT PROTEIN CTR1"/>
    <property type="match status" value="1"/>
</dbReference>
<keyword evidence="8" id="KW-1185">Reference proteome</keyword>
<keyword evidence="5" id="KW-0406">Ion transport</keyword>
<evidence type="ECO:0000256" key="1">
    <source>
        <dbReference type="ARBA" id="ARBA00004141"/>
    </source>
</evidence>
<gene>
    <name evidence="7" type="ORF">TGAM01_v202459</name>
</gene>
<dbReference type="Pfam" id="PF04145">
    <property type="entry name" value="Ctr"/>
    <property type="match status" value="1"/>
</dbReference>
<comment type="subcellular location">
    <subcellularLocation>
        <location evidence="1 5">Membrane</location>
        <topology evidence="1 5">Multi-pass membrane protein</topology>
    </subcellularLocation>
</comment>
<comment type="caution">
    <text evidence="7">The sequence shown here is derived from an EMBL/GenBank/DDBJ whole genome shotgun (WGS) entry which is preliminary data.</text>
</comment>